<name>A0A4Z1JCD3_9HELO</name>
<dbReference type="Proteomes" id="UP000297452">
    <property type="component" value="Unassembled WGS sequence"/>
</dbReference>
<proteinExistence type="predicted"/>
<dbReference type="STRING" id="278944.A0A4Z1JCD3"/>
<keyword evidence="4" id="KW-1185">Reference proteome</keyword>
<comment type="caution">
    <text evidence="3">The sequence shown here is derived from an EMBL/GenBank/DDBJ whole genome shotgun (WGS) entry which is preliminary data.</text>
</comment>
<gene>
    <name evidence="3" type="ORF">BOTNAR_0015g00380</name>
</gene>
<evidence type="ECO:0000313" key="4">
    <source>
        <dbReference type="Proteomes" id="UP000297452"/>
    </source>
</evidence>
<dbReference type="PANTHER" id="PTHR34618">
    <property type="entry name" value="SURFACE PROTEIN MAS1, PUTATIVE-RELATED"/>
    <property type="match status" value="1"/>
</dbReference>
<evidence type="ECO:0000256" key="2">
    <source>
        <dbReference type="SAM" id="SignalP"/>
    </source>
</evidence>
<dbReference type="Pfam" id="PF11327">
    <property type="entry name" value="Egh16-like"/>
    <property type="match status" value="1"/>
</dbReference>
<protein>
    <recommendedName>
        <fullName evidence="5">Gas1-like protein</fullName>
    </recommendedName>
</protein>
<organism evidence="3 4">
    <name type="scientific">Botryotinia narcissicola</name>
    <dbReference type="NCBI Taxonomy" id="278944"/>
    <lineage>
        <taxon>Eukaryota</taxon>
        <taxon>Fungi</taxon>
        <taxon>Dikarya</taxon>
        <taxon>Ascomycota</taxon>
        <taxon>Pezizomycotina</taxon>
        <taxon>Leotiomycetes</taxon>
        <taxon>Helotiales</taxon>
        <taxon>Sclerotiniaceae</taxon>
        <taxon>Botryotinia</taxon>
    </lineage>
</organism>
<evidence type="ECO:0000256" key="1">
    <source>
        <dbReference type="SAM" id="MobiDB-lite"/>
    </source>
</evidence>
<sequence>MYTSILFQAALLSVAQAHGVILAAQGIAGSPASVGFKVDDAIARNCTGISPCQQDTTIIRDSEIAANIVNECGRTELSGNIDVGENTENALSANAVTKVKAGTLMTVTIHQVNADGAGPYTCDLDQTSNAGVISQNLTVTNNVPGVNGLSQAKTQDFNITVQMPDNLACTGASTGNICTVRCRNNAVAGPFGGCFAVQQTDIAASNNSANTISTAQTLKAIEAQVQENNVDLPVAVAANQAAGSADGVKGFNGANALLSASITSKAAPVMTLAVENVGVNAAVASTTTTSSTSSAKATATTAAKGNGKGNANAKGNANGNGNGNGNGRNNNNKARGSSLKWASRLFAADSWEEPSN</sequence>
<feature type="signal peptide" evidence="2">
    <location>
        <begin position="1"/>
        <end position="17"/>
    </location>
</feature>
<evidence type="ECO:0008006" key="5">
    <source>
        <dbReference type="Google" id="ProtNLM"/>
    </source>
</evidence>
<feature type="compositionally biased region" description="Low complexity" evidence="1">
    <location>
        <begin position="285"/>
        <end position="317"/>
    </location>
</feature>
<dbReference type="EMBL" id="PQXJ01000015">
    <property type="protein sequence ID" value="TGO69122.1"/>
    <property type="molecule type" value="Genomic_DNA"/>
</dbReference>
<dbReference type="InterPro" id="IPR021476">
    <property type="entry name" value="Egh16-like"/>
</dbReference>
<dbReference type="PANTHER" id="PTHR34618:SF3">
    <property type="entry name" value="GEGH 16 PROTEIN"/>
    <property type="match status" value="1"/>
</dbReference>
<dbReference type="AlphaFoldDB" id="A0A4Z1JCD3"/>
<accession>A0A4Z1JCD3</accession>
<keyword evidence="2" id="KW-0732">Signal</keyword>
<feature type="region of interest" description="Disordered" evidence="1">
    <location>
        <begin position="285"/>
        <end position="356"/>
    </location>
</feature>
<evidence type="ECO:0000313" key="3">
    <source>
        <dbReference type="EMBL" id="TGO69122.1"/>
    </source>
</evidence>
<feature type="compositionally biased region" description="Low complexity" evidence="1">
    <location>
        <begin position="327"/>
        <end position="338"/>
    </location>
</feature>
<dbReference type="OrthoDB" id="3241054at2759"/>
<reference evidence="3 4" key="1">
    <citation type="submission" date="2017-12" db="EMBL/GenBank/DDBJ databases">
        <title>Comparative genomics of Botrytis spp.</title>
        <authorList>
            <person name="Valero-Jimenez C.A."/>
            <person name="Tapia P."/>
            <person name="Veloso J."/>
            <person name="Silva-Moreno E."/>
            <person name="Staats M."/>
            <person name="Valdes J.H."/>
            <person name="Van Kan J.A.L."/>
        </authorList>
    </citation>
    <scope>NUCLEOTIDE SEQUENCE [LARGE SCALE GENOMIC DNA]</scope>
    <source>
        <strain evidence="3 4">MUCL2120</strain>
    </source>
</reference>
<feature type="chain" id="PRO_5021246139" description="Gas1-like protein" evidence="2">
    <location>
        <begin position="18"/>
        <end position="356"/>
    </location>
</feature>